<evidence type="ECO:0000256" key="3">
    <source>
        <dbReference type="ARBA" id="ARBA00023163"/>
    </source>
</evidence>
<evidence type="ECO:0000256" key="1">
    <source>
        <dbReference type="ARBA" id="ARBA00023015"/>
    </source>
</evidence>
<dbReference type="PROSITE" id="PS00041">
    <property type="entry name" value="HTH_ARAC_FAMILY_1"/>
    <property type="match status" value="1"/>
</dbReference>
<dbReference type="SUPFAM" id="SSF46689">
    <property type="entry name" value="Homeodomain-like"/>
    <property type="match status" value="2"/>
</dbReference>
<dbReference type="EMBL" id="JXAK01000040">
    <property type="protein sequence ID" value="KIL39307.1"/>
    <property type="molecule type" value="Genomic_DNA"/>
</dbReference>
<dbReference type="InterPro" id="IPR018062">
    <property type="entry name" value="HTH_AraC-typ_CS"/>
</dbReference>
<dbReference type="InterPro" id="IPR020449">
    <property type="entry name" value="Tscrpt_reg_AraC-type_HTH"/>
</dbReference>
<dbReference type="RefSeq" id="WP_041049483.1">
    <property type="nucleotide sequence ID" value="NZ_JXAK01000040.1"/>
</dbReference>
<feature type="domain" description="HTH araC/xylS-type" evidence="4">
    <location>
        <begin position="187"/>
        <end position="285"/>
    </location>
</feature>
<dbReference type="InterPro" id="IPR011051">
    <property type="entry name" value="RmlC_Cupin_sf"/>
</dbReference>
<evidence type="ECO:0000313" key="5">
    <source>
        <dbReference type="EMBL" id="KIL39307.1"/>
    </source>
</evidence>
<dbReference type="SMART" id="SM00342">
    <property type="entry name" value="HTH_ARAC"/>
    <property type="match status" value="1"/>
</dbReference>
<evidence type="ECO:0000256" key="2">
    <source>
        <dbReference type="ARBA" id="ARBA00023125"/>
    </source>
</evidence>
<protein>
    <submittedName>
        <fullName evidence="5">AraC family transcriptional regulator</fullName>
    </submittedName>
</protein>
<keyword evidence="3" id="KW-0804">Transcription</keyword>
<keyword evidence="2" id="KW-0238">DNA-binding</keyword>
<proteinExistence type="predicted"/>
<dbReference type="PROSITE" id="PS01124">
    <property type="entry name" value="HTH_ARAC_FAMILY_2"/>
    <property type="match status" value="1"/>
</dbReference>
<dbReference type="Pfam" id="PF12833">
    <property type="entry name" value="HTH_18"/>
    <property type="match status" value="1"/>
</dbReference>
<dbReference type="InterPro" id="IPR050204">
    <property type="entry name" value="AraC_XylS_family_regulators"/>
</dbReference>
<sequence>MERFSLYRPELLDGDYHPRFEAYYYRQWDGFKMPYHAHDRAEIMYVISGSCEVHTEREAIALRKGEFIVLDAGVPHRLLVGQDQPCRMLNVEFVFVREACSFPALRQLAEGDPALAAFLREAQPVLVLRDPSDVQHALRSLVLHLDSREPGRELMVRLLFAQLLLQTARLAAEARESGQEASERYVRQAIRYMHQHYDCGLQVKDIAAAVNVHPGYLHRIFKRQTGVTVLEYLTSYRIVKAKMLLGKDDVPVGDIADYIGLGSRQYFSAVFKKHTGLTPQQYRSQARTTAGHGAES</sequence>
<dbReference type="InterPro" id="IPR018060">
    <property type="entry name" value="HTH_AraC"/>
</dbReference>
<name>A0ABR5AEJ4_9BACL</name>
<evidence type="ECO:0000313" key="6">
    <source>
        <dbReference type="Proteomes" id="UP000031967"/>
    </source>
</evidence>
<dbReference type="PRINTS" id="PR00032">
    <property type="entry name" value="HTHARAC"/>
</dbReference>
<organism evidence="5 6">
    <name type="scientific">Gordoniibacillus kamchatkensis</name>
    <dbReference type="NCBI Taxonomy" id="1590651"/>
    <lineage>
        <taxon>Bacteria</taxon>
        <taxon>Bacillati</taxon>
        <taxon>Bacillota</taxon>
        <taxon>Bacilli</taxon>
        <taxon>Bacillales</taxon>
        <taxon>Paenibacillaceae</taxon>
        <taxon>Gordoniibacillus</taxon>
    </lineage>
</organism>
<dbReference type="PANTHER" id="PTHR46796">
    <property type="entry name" value="HTH-TYPE TRANSCRIPTIONAL ACTIVATOR RHAS-RELATED"/>
    <property type="match status" value="1"/>
</dbReference>
<dbReference type="InterPro" id="IPR013096">
    <property type="entry name" value="Cupin_2"/>
</dbReference>
<keyword evidence="6" id="KW-1185">Reference proteome</keyword>
<accession>A0ABR5AEJ4</accession>
<dbReference type="InterPro" id="IPR014710">
    <property type="entry name" value="RmlC-like_jellyroll"/>
</dbReference>
<dbReference type="Gene3D" id="1.10.10.60">
    <property type="entry name" value="Homeodomain-like"/>
    <property type="match status" value="2"/>
</dbReference>
<gene>
    <name evidence="5" type="ORF">SD70_21175</name>
</gene>
<dbReference type="PANTHER" id="PTHR46796:SF13">
    <property type="entry name" value="HTH-TYPE TRANSCRIPTIONAL ACTIVATOR RHAS"/>
    <property type="match status" value="1"/>
</dbReference>
<dbReference type="Pfam" id="PF07883">
    <property type="entry name" value="Cupin_2"/>
    <property type="match status" value="1"/>
</dbReference>
<dbReference type="SUPFAM" id="SSF51182">
    <property type="entry name" value="RmlC-like cupins"/>
    <property type="match status" value="1"/>
</dbReference>
<keyword evidence="1" id="KW-0805">Transcription regulation</keyword>
<dbReference type="Gene3D" id="2.60.120.10">
    <property type="entry name" value="Jelly Rolls"/>
    <property type="match status" value="1"/>
</dbReference>
<dbReference type="Proteomes" id="UP000031967">
    <property type="component" value="Unassembled WGS sequence"/>
</dbReference>
<dbReference type="InterPro" id="IPR009057">
    <property type="entry name" value="Homeodomain-like_sf"/>
</dbReference>
<comment type="caution">
    <text evidence="5">The sequence shown here is derived from an EMBL/GenBank/DDBJ whole genome shotgun (WGS) entry which is preliminary data.</text>
</comment>
<evidence type="ECO:0000259" key="4">
    <source>
        <dbReference type="PROSITE" id="PS01124"/>
    </source>
</evidence>
<reference evidence="5 6" key="1">
    <citation type="submission" date="2014-12" db="EMBL/GenBank/DDBJ databases">
        <title>Draft genome sequence of Paenibacillus kamchatkensis strain B-2647.</title>
        <authorList>
            <person name="Karlyshev A.V."/>
            <person name="Kudryashova E.B."/>
        </authorList>
    </citation>
    <scope>NUCLEOTIDE SEQUENCE [LARGE SCALE GENOMIC DNA]</scope>
    <source>
        <strain evidence="5 6">VKM B-2647</strain>
    </source>
</reference>